<evidence type="ECO:0000256" key="8">
    <source>
        <dbReference type="SAM" id="Phobius"/>
    </source>
</evidence>
<dbReference type="SMART" id="SM00387">
    <property type="entry name" value="HATPase_c"/>
    <property type="match status" value="1"/>
</dbReference>
<dbReference type="InterPro" id="IPR005467">
    <property type="entry name" value="His_kinase_dom"/>
</dbReference>
<keyword evidence="7" id="KW-0902">Two-component regulatory system</keyword>
<dbReference type="InterPro" id="IPR050640">
    <property type="entry name" value="Bact_2-comp_sensor_kinase"/>
</dbReference>
<dbReference type="Gene3D" id="3.30.565.10">
    <property type="entry name" value="Histidine kinase-like ATPase, C-terminal domain"/>
    <property type="match status" value="1"/>
</dbReference>
<evidence type="ECO:0000259" key="10">
    <source>
        <dbReference type="PROSITE" id="PS50885"/>
    </source>
</evidence>
<proteinExistence type="predicted"/>
<dbReference type="SUPFAM" id="SSF158472">
    <property type="entry name" value="HAMP domain-like"/>
    <property type="match status" value="1"/>
</dbReference>
<dbReference type="Pfam" id="PF06580">
    <property type="entry name" value="His_kinase"/>
    <property type="match status" value="1"/>
</dbReference>
<evidence type="ECO:0000259" key="9">
    <source>
        <dbReference type="PROSITE" id="PS50109"/>
    </source>
</evidence>
<name>A0A1M7JEZ4_9FIRM</name>
<dbReference type="PRINTS" id="PR00344">
    <property type="entry name" value="BCTRLSENSOR"/>
</dbReference>
<feature type="domain" description="HAMP" evidence="10">
    <location>
        <begin position="336"/>
        <end position="376"/>
    </location>
</feature>
<dbReference type="InterPro" id="IPR004358">
    <property type="entry name" value="Sig_transdc_His_kin-like_C"/>
</dbReference>
<evidence type="ECO:0000256" key="6">
    <source>
        <dbReference type="ARBA" id="ARBA00022777"/>
    </source>
</evidence>
<dbReference type="InterPro" id="IPR036890">
    <property type="entry name" value="HATPase_C_sf"/>
</dbReference>
<keyword evidence="5" id="KW-0808">Transferase</keyword>
<evidence type="ECO:0000256" key="7">
    <source>
        <dbReference type="ARBA" id="ARBA00023012"/>
    </source>
</evidence>
<keyword evidence="8" id="KW-0472">Membrane</keyword>
<reference evidence="11 12" key="1">
    <citation type="submission" date="2016-11" db="EMBL/GenBank/DDBJ databases">
        <authorList>
            <person name="Jaros S."/>
            <person name="Januszkiewicz K."/>
            <person name="Wedrychowicz H."/>
        </authorList>
    </citation>
    <scope>NUCLEOTIDE SEQUENCE [LARGE SCALE GENOMIC DNA]</scope>
    <source>
        <strain evidence="11 12">DSM 15930</strain>
    </source>
</reference>
<organism evidence="11 12">
    <name type="scientific">Anaerosporobacter mobilis DSM 15930</name>
    <dbReference type="NCBI Taxonomy" id="1120996"/>
    <lineage>
        <taxon>Bacteria</taxon>
        <taxon>Bacillati</taxon>
        <taxon>Bacillota</taxon>
        <taxon>Clostridia</taxon>
        <taxon>Lachnospirales</taxon>
        <taxon>Lachnospiraceae</taxon>
        <taxon>Anaerosporobacter</taxon>
    </lineage>
</organism>
<feature type="transmembrane region" description="Helical" evidence="8">
    <location>
        <begin position="20"/>
        <end position="41"/>
    </location>
</feature>
<dbReference type="OrthoDB" id="9809348at2"/>
<dbReference type="SUPFAM" id="SSF55874">
    <property type="entry name" value="ATPase domain of HSP90 chaperone/DNA topoisomerase II/histidine kinase"/>
    <property type="match status" value="1"/>
</dbReference>
<evidence type="ECO:0000256" key="4">
    <source>
        <dbReference type="ARBA" id="ARBA00022553"/>
    </source>
</evidence>
<keyword evidence="12" id="KW-1185">Reference proteome</keyword>
<keyword evidence="4" id="KW-0597">Phosphoprotein</keyword>
<dbReference type="RefSeq" id="WP_073287597.1">
    <property type="nucleotide sequence ID" value="NZ_FRCP01000011.1"/>
</dbReference>
<dbReference type="PROSITE" id="PS50109">
    <property type="entry name" value="HIS_KIN"/>
    <property type="match status" value="1"/>
</dbReference>
<evidence type="ECO:0000256" key="3">
    <source>
        <dbReference type="ARBA" id="ARBA00012438"/>
    </source>
</evidence>
<dbReference type="GO" id="GO:0000155">
    <property type="term" value="F:phosphorelay sensor kinase activity"/>
    <property type="evidence" value="ECO:0007669"/>
    <property type="project" value="InterPro"/>
</dbReference>
<dbReference type="InterPro" id="IPR003594">
    <property type="entry name" value="HATPase_dom"/>
</dbReference>
<evidence type="ECO:0000256" key="2">
    <source>
        <dbReference type="ARBA" id="ARBA00004370"/>
    </source>
</evidence>
<keyword evidence="8" id="KW-0812">Transmembrane</keyword>
<comment type="subcellular location">
    <subcellularLocation>
        <location evidence="2">Membrane</location>
    </subcellularLocation>
</comment>
<accession>A0A1M7JEZ4</accession>
<sequence>MSRIRHCWTNNLKITEKISLTVFCFAFIPILLLFLVIIMNLDEKETNDRIYLAKSSVNQIHANVQKTVELCNVSTQVFINNGNLTNYLERVHSGEKILVEDMIRFSREDIVSMERLVNSNPYLYQIHVYVDNDSMLEMIPIIYRKSRMKNTQMIADENLQYSWLYDYTDDLFQFSSNPTEHVMSLTTKMPSYAYGNLGYVEVAVKMEDVFTGLFDNNEAKWTCFVDQAKNRYYDKAEDNRWITMVEDIMSVASDTDQEISKKVKLQGENMLITTKNIPELGGSYIEVISLDKFGTTLAKMSWLYLLILLGIMVLLIGVIHLVVKTMVKRFYMLFGTLKEVQGGNLNVEVPDCGTDELGELANQIGIMLEKIRVLIKDNLDREILAKNSEIRALQNQINAHFIYNVLESVKMMAEIEEKYEIADAVTSLGIMLRYSMKGLAKNVSVRQEIEYIQNYIALMNLRFDYEIYLSLNIPEALWDQEIPKMSLQPIVENAISHGIEDIAEDTNIYIKGIVMRQDFIIEITDQGKGMTEDEVKRLREKIDEDIEVSGGTGSGIGLKNVQDRIQIHFGKEYGIQVSSRYGCYTKVSMRLPFDTNV</sequence>
<dbReference type="PROSITE" id="PS50885">
    <property type="entry name" value="HAMP"/>
    <property type="match status" value="1"/>
</dbReference>
<dbReference type="CDD" id="cd06225">
    <property type="entry name" value="HAMP"/>
    <property type="match status" value="1"/>
</dbReference>
<keyword evidence="6 11" id="KW-0418">Kinase</keyword>
<dbReference type="InterPro" id="IPR010559">
    <property type="entry name" value="Sig_transdc_His_kin_internal"/>
</dbReference>
<evidence type="ECO:0000313" key="11">
    <source>
        <dbReference type="EMBL" id="SHM51097.1"/>
    </source>
</evidence>
<evidence type="ECO:0000256" key="5">
    <source>
        <dbReference type="ARBA" id="ARBA00022679"/>
    </source>
</evidence>
<evidence type="ECO:0000256" key="1">
    <source>
        <dbReference type="ARBA" id="ARBA00000085"/>
    </source>
</evidence>
<feature type="transmembrane region" description="Helical" evidence="8">
    <location>
        <begin position="302"/>
        <end position="323"/>
    </location>
</feature>
<dbReference type="EC" id="2.7.13.3" evidence="3"/>
<dbReference type="Pfam" id="PF02518">
    <property type="entry name" value="HATPase_c"/>
    <property type="match status" value="1"/>
</dbReference>
<feature type="domain" description="Histidine kinase" evidence="9">
    <location>
        <begin position="397"/>
        <end position="595"/>
    </location>
</feature>
<dbReference type="STRING" id="1120996.SAMN02746066_02208"/>
<dbReference type="EMBL" id="FRCP01000011">
    <property type="protein sequence ID" value="SHM51097.1"/>
    <property type="molecule type" value="Genomic_DNA"/>
</dbReference>
<dbReference type="GO" id="GO:0016020">
    <property type="term" value="C:membrane"/>
    <property type="evidence" value="ECO:0007669"/>
    <property type="project" value="UniProtKB-SubCell"/>
</dbReference>
<protein>
    <recommendedName>
        <fullName evidence="3">histidine kinase</fullName>
        <ecNumber evidence="3">2.7.13.3</ecNumber>
    </recommendedName>
</protein>
<dbReference type="Gene3D" id="6.10.340.10">
    <property type="match status" value="1"/>
</dbReference>
<gene>
    <name evidence="11" type="ORF">SAMN02746066_02208</name>
</gene>
<dbReference type="PANTHER" id="PTHR34220:SF7">
    <property type="entry name" value="SENSOR HISTIDINE KINASE YPDA"/>
    <property type="match status" value="1"/>
</dbReference>
<dbReference type="InterPro" id="IPR003660">
    <property type="entry name" value="HAMP_dom"/>
</dbReference>
<dbReference type="AlphaFoldDB" id="A0A1M7JEZ4"/>
<dbReference type="PANTHER" id="PTHR34220">
    <property type="entry name" value="SENSOR HISTIDINE KINASE YPDA"/>
    <property type="match status" value="1"/>
</dbReference>
<evidence type="ECO:0000313" key="12">
    <source>
        <dbReference type="Proteomes" id="UP000184038"/>
    </source>
</evidence>
<comment type="catalytic activity">
    <reaction evidence="1">
        <text>ATP + protein L-histidine = ADP + protein N-phospho-L-histidine.</text>
        <dbReference type="EC" id="2.7.13.3"/>
    </reaction>
</comment>
<keyword evidence="8" id="KW-1133">Transmembrane helix</keyword>
<dbReference type="Proteomes" id="UP000184038">
    <property type="component" value="Unassembled WGS sequence"/>
</dbReference>